<dbReference type="Pfam" id="PF05593">
    <property type="entry name" value="RHS_repeat"/>
    <property type="match status" value="1"/>
</dbReference>
<dbReference type="Gene3D" id="2.180.10.10">
    <property type="entry name" value="RHS repeat-associated core"/>
    <property type="match status" value="1"/>
</dbReference>
<name>A0A401FZY8_9BACT</name>
<evidence type="ECO:0000256" key="1">
    <source>
        <dbReference type="ARBA" id="ARBA00022737"/>
    </source>
</evidence>
<keyword evidence="1" id="KW-0677">Repeat</keyword>
<evidence type="ECO:0000259" key="2">
    <source>
        <dbReference type="Pfam" id="PF25023"/>
    </source>
</evidence>
<evidence type="ECO:0000313" key="3">
    <source>
        <dbReference type="EMBL" id="GBC62552.1"/>
    </source>
</evidence>
<gene>
    <name evidence="3" type="ORF">DENIS_3524</name>
</gene>
<feature type="domain" description="Teneurin-like YD-shell" evidence="2">
    <location>
        <begin position="226"/>
        <end position="359"/>
    </location>
</feature>
<accession>A0A401FZY8</accession>
<dbReference type="NCBIfam" id="TIGR01643">
    <property type="entry name" value="YD_repeat_2x"/>
    <property type="match status" value="1"/>
</dbReference>
<dbReference type="PANTHER" id="PTHR32305">
    <property type="match status" value="1"/>
</dbReference>
<dbReference type="PANTHER" id="PTHR32305:SF15">
    <property type="entry name" value="PROTEIN RHSA-RELATED"/>
    <property type="match status" value="1"/>
</dbReference>
<keyword evidence="4" id="KW-1185">Reference proteome</keyword>
<dbReference type="AlphaFoldDB" id="A0A401FZY8"/>
<reference evidence="4" key="1">
    <citation type="submission" date="2017-11" db="EMBL/GenBank/DDBJ databases">
        <authorList>
            <person name="Watanabe M."/>
            <person name="Kojima H."/>
        </authorList>
    </citation>
    <scope>NUCLEOTIDE SEQUENCE [LARGE SCALE GENOMIC DNA]</scope>
    <source>
        <strain evidence="4">Tokyo 01</strain>
    </source>
</reference>
<reference evidence="4" key="2">
    <citation type="submission" date="2019-01" db="EMBL/GenBank/DDBJ databases">
        <title>Genome sequence of Desulfonema ishimotonii strain Tokyo 01.</title>
        <authorList>
            <person name="Fukui M."/>
        </authorList>
    </citation>
    <scope>NUCLEOTIDE SEQUENCE [LARGE SCALE GENOMIC DNA]</scope>
    <source>
        <strain evidence="4">Tokyo 01</strain>
    </source>
</reference>
<dbReference type="Pfam" id="PF25023">
    <property type="entry name" value="TEN_YD-shell"/>
    <property type="match status" value="1"/>
</dbReference>
<evidence type="ECO:0000313" key="4">
    <source>
        <dbReference type="Proteomes" id="UP000288096"/>
    </source>
</evidence>
<dbReference type="InterPro" id="IPR006530">
    <property type="entry name" value="YD"/>
</dbReference>
<protein>
    <submittedName>
        <fullName evidence="3">RHS repeat protein</fullName>
    </submittedName>
</protein>
<dbReference type="InterPro" id="IPR056823">
    <property type="entry name" value="TEN-like_YD-shell"/>
</dbReference>
<dbReference type="EMBL" id="BEXT01000001">
    <property type="protein sequence ID" value="GBC62552.1"/>
    <property type="molecule type" value="Genomic_DNA"/>
</dbReference>
<organism evidence="3 4">
    <name type="scientific">Desulfonema ishimotonii</name>
    <dbReference type="NCBI Taxonomy" id="45657"/>
    <lineage>
        <taxon>Bacteria</taxon>
        <taxon>Pseudomonadati</taxon>
        <taxon>Thermodesulfobacteriota</taxon>
        <taxon>Desulfobacteria</taxon>
        <taxon>Desulfobacterales</taxon>
        <taxon>Desulfococcaceae</taxon>
        <taxon>Desulfonema</taxon>
    </lineage>
</organism>
<dbReference type="InterPro" id="IPR031325">
    <property type="entry name" value="RHS_repeat"/>
</dbReference>
<dbReference type="Proteomes" id="UP000288096">
    <property type="component" value="Unassembled WGS sequence"/>
</dbReference>
<dbReference type="RefSeq" id="WP_124329717.1">
    <property type="nucleotide sequence ID" value="NZ_BEXT01000001.1"/>
</dbReference>
<dbReference type="InterPro" id="IPR050708">
    <property type="entry name" value="T6SS_VgrG/RHS"/>
</dbReference>
<dbReference type="OrthoDB" id="5458729at2"/>
<comment type="caution">
    <text evidence="3">The sequence shown here is derived from an EMBL/GenBank/DDBJ whole genome shotgun (WGS) entry which is preliminary data.</text>
</comment>
<proteinExistence type="predicted"/>
<sequence>MSPTADNAKVNERVISFFPISRTDGRNITVTYQYDALNRLTNVIFPDTSENITYGYDAGAYGKGKLTSVADPSGTLTYAYNALGMVTQETRVTGGQTYVTTYSYDSTTGEMSGMTYPGGLALMYGRDANGQVDEIASGAAVVVRDVKYMPFGPVREMTFGDGVLTASATYNERYLPTRIQAGSVTDYQYTEYTGSGEVKAVTGVTLPDLTAETTSYTPASDSNRMTDYTYDGAGNIISDGTRTFDYNQRGRLARVSEGSTVLAEYEYDVFGRRVKKTAGSVTTFFHYDLNGLLIAETGADGSPLKYYVWLNGQPAAMKVAGSGGAWYYFLNDHLGTPQKLVNSYENVAWEAAYLPFGEAQILTENVENNLRFPGQH</sequence>